<evidence type="ECO:0000256" key="2">
    <source>
        <dbReference type="ARBA" id="ARBA00022475"/>
    </source>
</evidence>
<proteinExistence type="predicted"/>
<dbReference type="PANTHER" id="PTHR33406:SF13">
    <property type="entry name" value="MEMBRANE PROTEIN YDFJ"/>
    <property type="match status" value="1"/>
</dbReference>
<dbReference type="GO" id="GO:0005886">
    <property type="term" value="C:plasma membrane"/>
    <property type="evidence" value="ECO:0007669"/>
    <property type="project" value="UniProtKB-SubCell"/>
</dbReference>
<evidence type="ECO:0000256" key="6">
    <source>
        <dbReference type="SAM" id="MobiDB-lite"/>
    </source>
</evidence>
<keyword evidence="2" id="KW-1003">Cell membrane</keyword>
<evidence type="ECO:0000256" key="1">
    <source>
        <dbReference type="ARBA" id="ARBA00004651"/>
    </source>
</evidence>
<protein>
    <submittedName>
        <fullName evidence="9">MMPL family transporter</fullName>
    </submittedName>
</protein>
<evidence type="ECO:0000256" key="4">
    <source>
        <dbReference type="ARBA" id="ARBA00022989"/>
    </source>
</evidence>
<dbReference type="Pfam" id="PF03176">
    <property type="entry name" value="MMPL"/>
    <property type="match status" value="1"/>
</dbReference>
<dbReference type="RefSeq" id="WP_147341536.1">
    <property type="nucleotide sequence ID" value="NZ_QURH01001024.1"/>
</dbReference>
<name>A0A372JAQ2_9ACTN</name>
<gene>
    <name evidence="9" type="ORF">DZF91_35610</name>
</gene>
<accession>A0A372JAQ2</accession>
<organism evidence="9 10">
    <name type="scientific">Actinomadura logoneensis</name>
    <dbReference type="NCBI Taxonomy" id="2293572"/>
    <lineage>
        <taxon>Bacteria</taxon>
        <taxon>Bacillati</taxon>
        <taxon>Actinomycetota</taxon>
        <taxon>Actinomycetes</taxon>
        <taxon>Streptosporangiales</taxon>
        <taxon>Thermomonosporaceae</taxon>
        <taxon>Actinomadura</taxon>
    </lineage>
</organism>
<evidence type="ECO:0000313" key="10">
    <source>
        <dbReference type="Proteomes" id="UP000261811"/>
    </source>
</evidence>
<dbReference type="AlphaFoldDB" id="A0A372JAQ2"/>
<evidence type="ECO:0000256" key="3">
    <source>
        <dbReference type="ARBA" id="ARBA00022692"/>
    </source>
</evidence>
<keyword evidence="5 7" id="KW-0472">Membrane</keyword>
<dbReference type="InterPro" id="IPR050545">
    <property type="entry name" value="Mycobact_MmpL"/>
</dbReference>
<evidence type="ECO:0000256" key="5">
    <source>
        <dbReference type="ARBA" id="ARBA00023136"/>
    </source>
</evidence>
<feature type="transmembrane region" description="Helical" evidence="7">
    <location>
        <begin position="90"/>
        <end position="111"/>
    </location>
</feature>
<dbReference type="SUPFAM" id="SSF82866">
    <property type="entry name" value="Multidrug efflux transporter AcrB transmembrane domain"/>
    <property type="match status" value="1"/>
</dbReference>
<feature type="transmembrane region" description="Helical" evidence="7">
    <location>
        <begin position="118"/>
        <end position="140"/>
    </location>
</feature>
<comment type="caution">
    <text evidence="9">The sequence shown here is derived from an EMBL/GenBank/DDBJ whole genome shotgun (WGS) entry which is preliminary data.</text>
</comment>
<dbReference type="Proteomes" id="UP000261811">
    <property type="component" value="Unassembled WGS sequence"/>
</dbReference>
<feature type="transmembrane region" description="Helical" evidence="7">
    <location>
        <begin position="152"/>
        <end position="171"/>
    </location>
</feature>
<feature type="transmembrane region" description="Helical" evidence="7">
    <location>
        <begin position="192"/>
        <end position="222"/>
    </location>
</feature>
<dbReference type="OrthoDB" id="7051771at2"/>
<feature type="region of interest" description="Disordered" evidence="6">
    <location>
        <begin position="1"/>
        <end position="26"/>
    </location>
</feature>
<evidence type="ECO:0000259" key="8">
    <source>
        <dbReference type="Pfam" id="PF03176"/>
    </source>
</evidence>
<keyword evidence="10" id="KW-1185">Reference proteome</keyword>
<keyword evidence="3 7" id="KW-0812">Transmembrane</keyword>
<dbReference type="InterPro" id="IPR004869">
    <property type="entry name" value="MMPL_dom"/>
</dbReference>
<keyword evidence="4 7" id="KW-1133">Transmembrane helix</keyword>
<reference evidence="9 10" key="1">
    <citation type="submission" date="2018-08" db="EMBL/GenBank/DDBJ databases">
        <title>Actinomadura jelena sp. nov., a novel Actinomycete isolated from soil in Chad.</title>
        <authorList>
            <person name="Shi L."/>
        </authorList>
    </citation>
    <scope>NUCLEOTIDE SEQUENCE [LARGE SCALE GENOMIC DNA]</scope>
    <source>
        <strain evidence="9 10">NEAU-G17</strain>
    </source>
</reference>
<dbReference type="Gene3D" id="1.20.1640.10">
    <property type="entry name" value="Multidrug efflux transporter AcrB transmembrane domain"/>
    <property type="match status" value="1"/>
</dbReference>
<feature type="transmembrane region" description="Helical" evidence="7">
    <location>
        <begin position="228"/>
        <end position="248"/>
    </location>
</feature>
<evidence type="ECO:0000256" key="7">
    <source>
        <dbReference type="SAM" id="Phobius"/>
    </source>
</evidence>
<feature type="non-terminal residue" evidence="9">
    <location>
        <position position="1"/>
    </location>
</feature>
<dbReference type="PANTHER" id="PTHR33406">
    <property type="entry name" value="MEMBRANE PROTEIN MJ1562-RELATED"/>
    <property type="match status" value="1"/>
</dbReference>
<dbReference type="EMBL" id="QURH01001024">
    <property type="protein sequence ID" value="RFU36906.1"/>
    <property type="molecule type" value="Genomic_DNA"/>
</dbReference>
<sequence length="284" mass="30001">AAVADAVRATPGVAGVQPPRRSPDGQASVTIAYPRTGAQDEATQTLVHHLRDKVVPDATRNTALAGRVFVGGPNAASIDFADNVQSRLPWLVAVVVGLSLLLLVALVRSVVVAVQAALMNLLSIAAAYGVLTAVVQWGWAGKVLGFPTSMPVATWVPMIMFPILFGLSMDYEVFLVSRIRENHELGMPTRQAVAGGVAGTARVITAAAAIMMMVFLSVLLGADVAVKQVGLGMGVAILIDATVVRMLLVPALMELCGEANWWVPGFVRRRRARHAVEPPVPARH</sequence>
<evidence type="ECO:0000313" key="9">
    <source>
        <dbReference type="EMBL" id="RFU36906.1"/>
    </source>
</evidence>
<feature type="domain" description="Membrane transport protein MMPL" evidence="8">
    <location>
        <begin position="11"/>
        <end position="271"/>
    </location>
</feature>
<comment type="subcellular location">
    <subcellularLocation>
        <location evidence="1">Cell membrane</location>
        <topology evidence="1">Multi-pass membrane protein</topology>
    </subcellularLocation>
</comment>